<protein>
    <recommendedName>
        <fullName evidence="5">biotin--[biotin carboxyl-carrier protein] ligase</fullName>
        <ecNumber evidence="5">6.3.4.15</ecNumber>
    </recommendedName>
</protein>
<keyword evidence="1 8" id="KW-0436">Ligase</keyword>
<comment type="catalytic activity">
    <reaction evidence="6">
        <text>biotin + L-lysyl-[protein] + ATP = N(6)-biotinyl-L-lysyl-[protein] + AMP + diphosphate + H(+)</text>
        <dbReference type="Rhea" id="RHEA:11756"/>
        <dbReference type="Rhea" id="RHEA-COMP:9752"/>
        <dbReference type="Rhea" id="RHEA-COMP:10505"/>
        <dbReference type="ChEBI" id="CHEBI:15378"/>
        <dbReference type="ChEBI" id="CHEBI:29969"/>
        <dbReference type="ChEBI" id="CHEBI:30616"/>
        <dbReference type="ChEBI" id="CHEBI:33019"/>
        <dbReference type="ChEBI" id="CHEBI:57586"/>
        <dbReference type="ChEBI" id="CHEBI:83144"/>
        <dbReference type="ChEBI" id="CHEBI:456215"/>
        <dbReference type="EC" id="6.3.4.15"/>
    </reaction>
</comment>
<dbReference type="SUPFAM" id="SSF50037">
    <property type="entry name" value="C-terminal domain of transcriptional repressors"/>
    <property type="match status" value="1"/>
</dbReference>
<dbReference type="Gene3D" id="3.30.930.10">
    <property type="entry name" value="Bira Bifunctional Protein, Domain 2"/>
    <property type="match status" value="1"/>
</dbReference>
<dbReference type="EC" id="6.3.4.15" evidence="5"/>
<evidence type="ECO:0000259" key="7">
    <source>
        <dbReference type="PROSITE" id="PS51733"/>
    </source>
</evidence>
<organism evidence="8 9">
    <name type="scientific">Croceibacterium xixiisoli</name>
    <dbReference type="NCBI Taxonomy" id="1476466"/>
    <lineage>
        <taxon>Bacteria</taxon>
        <taxon>Pseudomonadati</taxon>
        <taxon>Pseudomonadota</taxon>
        <taxon>Alphaproteobacteria</taxon>
        <taxon>Sphingomonadales</taxon>
        <taxon>Erythrobacteraceae</taxon>
        <taxon>Croceibacterium</taxon>
    </lineage>
</organism>
<keyword evidence="3" id="KW-0067">ATP-binding</keyword>
<dbReference type="Proteomes" id="UP000469430">
    <property type="component" value="Unassembled WGS sequence"/>
</dbReference>
<dbReference type="Pfam" id="PF03099">
    <property type="entry name" value="BPL_LplA_LipB"/>
    <property type="match status" value="1"/>
</dbReference>
<dbReference type="PROSITE" id="PS51733">
    <property type="entry name" value="BPL_LPL_CATALYTIC"/>
    <property type="match status" value="1"/>
</dbReference>
<sequence length="237" mass="25233">METIAETGSTNADLIARLTAGEPLLEGHWLVADRQRAGRGRQGRQWIDAPGNFMGSTAIRLHPGEPPAPSLSFVAALAVYEAILAHLAQPVGLMLKWPNDVLLSGSKFVGILLEREGDWAVLGIGVNLAAAPALPDRETRSLAQSGPAPDRDGFAIGLADCLSRELDRWRQFGLAPLLARWLAAAHPLGSALSVHDGRGIRVHGRFAGLELDGALRLRLDDGRVHVIHAGDVVVEGS</sequence>
<dbReference type="AlphaFoldDB" id="A0A6I4TYT1"/>
<feature type="domain" description="BPL/LPL catalytic" evidence="7">
    <location>
        <begin position="2"/>
        <end position="170"/>
    </location>
</feature>
<dbReference type="PANTHER" id="PTHR12835">
    <property type="entry name" value="BIOTIN PROTEIN LIGASE"/>
    <property type="match status" value="1"/>
</dbReference>
<keyword evidence="4" id="KW-0092">Biotin</keyword>
<dbReference type="InterPro" id="IPR004143">
    <property type="entry name" value="BPL_LPL_catalytic"/>
</dbReference>
<keyword evidence="2" id="KW-0547">Nucleotide-binding</keyword>
<dbReference type="GO" id="GO:0005737">
    <property type="term" value="C:cytoplasm"/>
    <property type="evidence" value="ECO:0007669"/>
    <property type="project" value="TreeGrafter"/>
</dbReference>
<dbReference type="Gene3D" id="2.30.30.100">
    <property type="match status" value="1"/>
</dbReference>
<dbReference type="InterPro" id="IPR004408">
    <property type="entry name" value="Biotin_CoA_COase_ligase"/>
</dbReference>
<name>A0A6I4TYT1_9SPHN</name>
<keyword evidence="9" id="KW-1185">Reference proteome</keyword>
<evidence type="ECO:0000313" key="8">
    <source>
        <dbReference type="EMBL" id="MXO99897.1"/>
    </source>
</evidence>
<accession>A0A6I4TYT1</accession>
<evidence type="ECO:0000256" key="6">
    <source>
        <dbReference type="ARBA" id="ARBA00047846"/>
    </source>
</evidence>
<dbReference type="OrthoDB" id="9807064at2"/>
<dbReference type="Pfam" id="PF02237">
    <property type="entry name" value="BPL_C"/>
    <property type="match status" value="1"/>
</dbReference>
<dbReference type="EMBL" id="WTYJ01000002">
    <property type="protein sequence ID" value="MXO99897.1"/>
    <property type="molecule type" value="Genomic_DNA"/>
</dbReference>
<evidence type="ECO:0000256" key="4">
    <source>
        <dbReference type="ARBA" id="ARBA00023267"/>
    </source>
</evidence>
<dbReference type="GO" id="GO:0004077">
    <property type="term" value="F:biotin--[biotin carboxyl-carrier protein] ligase activity"/>
    <property type="evidence" value="ECO:0007669"/>
    <property type="project" value="UniProtKB-EC"/>
</dbReference>
<evidence type="ECO:0000256" key="3">
    <source>
        <dbReference type="ARBA" id="ARBA00022840"/>
    </source>
</evidence>
<comment type="caution">
    <text evidence="8">The sequence shown here is derived from an EMBL/GenBank/DDBJ whole genome shotgun (WGS) entry which is preliminary data.</text>
</comment>
<dbReference type="InterPro" id="IPR045864">
    <property type="entry name" value="aa-tRNA-synth_II/BPL/LPL"/>
</dbReference>
<dbReference type="GO" id="GO:0005524">
    <property type="term" value="F:ATP binding"/>
    <property type="evidence" value="ECO:0007669"/>
    <property type="project" value="UniProtKB-KW"/>
</dbReference>
<dbReference type="PANTHER" id="PTHR12835:SF5">
    <property type="entry name" value="BIOTIN--PROTEIN LIGASE"/>
    <property type="match status" value="1"/>
</dbReference>
<evidence type="ECO:0000313" key="9">
    <source>
        <dbReference type="Proteomes" id="UP000469430"/>
    </source>
</evidence>
<evidence type="ECO:0000256" key="1">
    <source>
        <dbReference type="ARBA" id="ARBA00022598"/>
    </source>
</evidence>
<evidence type="ECO:0000256" key="2">
    <source>
        <dbReference type="ARBA" id="ARBA00022741"/>
    </source>
</evidence>
<dbReference type="InterPro" id="IPR003142">
    <property type="entry name" value="BPL_C"/>
</dbReference>
<gene>
    <name evidence="8" type="ORF">GRI97_12960</name>
</gene>
<evidence type="ECO:0000256" key="5">
    <source>
        <dbReference type="ARBA" id="ARBA00024227"/>
    </source>
</evidence>
<dbReference type="InterPro" id="IPR008988">
    <property type="entry name" value="Transcriptional_repressor_C"/>
</dbReference>
<dbReference type="NCBIfam" id="TIGR00121">
    <property type="entry name" value="birA_ligase"/>
    <property type="match status" value="1"/>
</dbReference>
<reference evidence="8 9" key="1">
    <citation type="submission" date="2019-12" db="EMBL/GenBank/DDBJ databases">
        <title>Genomic-based taxomic classification of the family Erythrobacteraceae.</title>
        <authorList>
            <person name="Xu L."/>
        </authorList>
    </citation>
    <scope>NUCLEOTIDE SEQUENCE [LARGE SCALE GENOMIC DNA]</scope>
    <source>
        <strain evidence="8 9">S36</strain>
    </source>
</reference>
<dbReference type="SUPFAM" id="SSF55681">
    <property type="entry name" value="Class II aaRS and biotin synthetases"/>
    <property type="match status" value="1"/>
</dbReference>
<proteinExistence type="predicted"/>
<dbReference type="CDD" id="cd16442">
    <property type="entry name" value="BPL"/>
    <property type="match status" value="1"/>
</dbReference>